<evidence type="ECO:0000313" key="2">
    <source>
        <dbReference type="Proteomes" id="UP000235371"/>
    </source>
</evidence>
<dbReference type="EMBL" id="KZ613740">
    <property type="protein sequence ID" value="PMD67498.1"/>
    <property type="molecule type" value="Genomic_DNA"/>
</dbReference>
<dbReference type="Proteomes" id="UP000235371">
    <property type="component" value="Unassembled WGS sequence"/>
</dbReference>
<accession>A0A2J6TX19</accession>
<sequence>MTPPMSVPENIRLNNTQDAENFGSAFTCTVALMSTGRRLQFSTRNYPLNGTSSLRSSAPRMYDDMFDKIHGPLMIVIDYWRPWYLQHLQMAFPDFPARSLRSFIERENASMLPLINENQELTCITEHISVDSYSPKPQGYGEIIQLGDRKACCRSVFTWATKFACSNPEDGRPTDYLSHAYMPRSRRLQPLIVLVSGPNAPIADRLKRYYFDSDPQHERWDRLAGDLDWIYLDTYFLFTKWEKVWAVVKRNLKAKVIERFYPSSSAPILQQTRELHEHTDTIMGLHEHLRIHEASLARFALQLGPTQLFTPRVRLKLLARVSHIQHLLSYYDMTASSLLAQQSNLINLGLSLETVSQGQAVARLNVLALVFLPLSFAA</sequence>
<dbReference type="GeneID" id="36578806"/>
<dbReference type="InParanoid" id="A0A2J6TX19"/>
<proteinExistence type="predicted"/>
<keyword evidence="2" id="KW-1185">Reference proteome</keyword>
<protein>
    <submittedName>
        <fullName evidence="1">Uncharacterized protein</fullName>
    </submittedName>
</protein>
<reference evidence="1 2" key="1">
    <citation type="submission" date="2016-04" db="EMBL/GenBank/DDBJ databases">
        <title>A degradative enzymes factory behind the ericoid mycorrhizal symbiosis.</title>
        <authorList>
            <consortium name="DOE Joint Genome Institute"/>
            <person name="Martino E."/>
            <person name="Morin E."/>
            <person name="Grelet G."/>
            <person name="Kuo A."/>
            <person name="Kohler A."/>
            <person name="Daghino S."/>
            <person name="Barry K."/>
            <person name="Choi C."/>
            <person name="Cichocki N."/>
            <person name="Clum A."/>
            <person name="Copeland A."/>
            <person name="Hainaut M."/>
            <person name="Haridas S."/>
            <person name="Labutti K."/>
            <person name="Lindquist E."/>
            <person name="Lipzen A."/>
            <person name="Khouja H.-R."/>
            <person name="Murat C."/>
            <person name="Ohm R."/>
            <person name="Olson A."/>
            <person name="Spatafora J."/>
            <person name="Veneault-Fourrey C."/>
            <person name="Henrissat B."/>
            <person name="Grigoriev I."/>
            <person name="Martin F."/>
            <person name="Perotto S."/>
        </authorList>
    </citation>
    <scope>NUCLEOTIDE SEQUENCE [LARGE SCALE GENOMIC DNA]</scope>
    <source>
        <strain evidence="1 2">E</strain>
    </source>
</reference>
<gene>
    <name evidence="1" type="ORF">K444DRAFT_16989</name>
</gene>
<organism evidence="1 2">
    <name type="scientific">Hyaloscypha bicolor E</name>
    <dbReference type="NCBI Taxonomy" id="1095630"/>
    <lineage>
        <taxon>Eukaryota</taxon>
        <taxon>Fungi</taxon>
        <taxon>Dikarya</taxon>
        <taxon>Ascomycota</taxon>
        <taxon>Pezizomycotina</taxon>
        <taxon>Leotiomycetes</taxon>
        <taxon>Helotiales</taxon>
        <taxon>Hyaloscyphaceae</taxon>
        <taxon>Hyaloscypha</taxon>
        <taxon>Hyaloscypha bicolor</taxon>
    </lineage>
</organism>
<name>A0A2J6TX19_9HELO</name>
<evidence type="ECO:0000313" key="1">
    <source>
        <dbReference type="EMBL" id="PMD67498.1"/>
    </source>
</evidence>
<dbReference type="OrthoDB" id="5428055at2759"/>
<dbReference type="STRING" id="1095630.A0A2J6TX19"/>
<dbReference type="RefSeq" id="XP_024744402.1">
    <property type="nucleotide sequence ID" value="XM_024870724.1"/>
</dbReference>
<dbReference type="AlphaFoldDB" id="A0A2J6TX19"/>